<comment type="caution">
    <text evidence="2">The sequence shown here is derived from an EMBL/GenBank/DDBJ whole genome shotgun (WGS) entry which is preliminary data.</text>
</comment>
<dbReference type="STRING" id="58343.AQJ46_42285"/>
<feature type="domain" description="Anti-bacteriophage protein A/HamA C-terminal" evidence="1">
    <location>
        <begin position="4"/>
        <end position="247"/>
    </location>
</feature>
<dbReference type="AlphaFoldDB" id="A0A124HVM6"/>
<proteinExistence type="predicted"/>
<dbReference type="RefSeq" id="WP_059210666.1">
    <property type="nucleotide sequence ID" value="NZ_KQ948674.1"/>
</dbReference>
<dbReference type="InterPro" id="IPR014976">
    <property type="entry name" value="AbpA_HamA_C"/>
</dbReference>
<organism evidence="2 3">
    <name type="scientific">Streptomyces canus</name>
    <dbReference type="NCBI Taxonomy" id="58343"/>
    <lineage>
        <taxon>Bacteria</taxon>
        <taxon>Bacillati</taxon>
        <taxon>Actinomycetota</taxon>
        <taxon>Actinomycetes</taxon>
        <taxon>Kitasatosporales</taxon>
        <taxon>Streptomycetaceae</taxon>
        <taxon>Streptomyces</taxon>
        <taxon>Streptomyces aurantiacus group</taxon>
    </lineage>
</organism>
<dbReference type="Pfam" id="PF08878">
    <property type="entry name" value="HamA"/>
    <property type="match status" value="1"/>
</dbReference>
<evidence type="ECO:0000313" key="3">
    <source>
        <dbReference type="Proteomes" id="UP000053669"/>
    </source>
</evidence>
<accession>A0A124HVM6</accession>
<evidence type="ECO:0000313" key="2">
    <source>
        <dbReference type="EMBL" id="KUN58904.1"/>
    </source>
</evidence>
<evidence type="ECO:0000259" key="1">
    <source>
        <dbReference type="Pfam" id="PF08878"/>
    </source>
</evidence>
<gene>
    <name evidence="2" type="ORF">AQJ46_42285</name>
</gene>
<protein>
    <recommendedName>
        <fullName evidence="1">Anti-bacteriophage protein A/HamA C-terminal domain-containing protein</fullName>
    </recommendedName>
</protein>
<reference evidence="2 3" key="1">
    <citation type="submission" date="2015-10" db="EMBL/GenBank/DDBJ databases">
        <title>Draft genome sequence of Streptomyces canus DSM 40017, type strain for the species Streptomyces canus.</title>
        <authorList>
            <person name="Ruckert C."/>
            <person name="Winkler A."/>
            <person name="Kalinowski J."/>
            <person name="Kampfer P."/>
            <person name="Glaeser S."/>
        </authorList>
    </citation>
    <scope>NUCLEOTIDE SEQUENCE [LARGE SCALE GENOMIC DNA]</scope>
    <source>
        <strain evidence="2 3">DSM 40017</strain>
    </source>
</reference>
<name>A0A124HVM6_9ACTN</name>
<dbReference type="EMBL" id="LMWU01000055">
    <property type="protein sequence ID" value="KUN58904.1"/>
    <property type="molecule type" value="Genomic_DNA"/>
</dbReference>
<dbReference type="Proteomes" id="UP000053669">
    <property type="component" value="Unassembled WGS sequence"/>
</dbReference>
<sequence length="265" mass="30026">MFGKWLEQEPVEQPEGELHYEALVESGELGDEELMDQLGHDVARNYLSPSELALVFDDLGSPEVADYLRANKFPTRVAVRHGDFGEIVTAALYRRVRRWCVPILKLRYKQTPNQAVQGTDVLAFRFRQTPPVIAVPEVKTRATRKRDLGKEAYDSLEKVLVRLDESIHFAMVRCAERDHQFLVRHLAGLLRRPKERVVERHMVFVHDAQAWKDDVVDILAGVVTQPTELTVVKISGLQAFVARVFEAAETGAGPRRTETSEDTAA</sequence>